<evidence type="ECO:0000313" key="1">
    <source>
        <dbReference type="EMBL" id="MBC2143370.1"/>
    </source>
</evidence>
<dbReference type="InterPro" id="IPR036388">
    <property type="entry name" value="WH-like_DNA-bd_sf"/>
</dbReference>
<evidence type="ECO:0000313" key="2">
    <source>
        <dbReference type="Proteomes" id="UP000552309"/>
    </source>
</evidence>
<accession>A0AB73HC50</accession>
<dbReference type="Gene3D" id="1.10.10.10">
    <property type="entry name" value="Winged helix-like DNA-binding domain superfamily/Winged helix DNA-binding domain"/>
    <property type="match status" value="1"/>
</dbReference>
<dbReference type="Proteomes" id="UP000552309">
    <property type="component" value="Unassembled WGS sequence"/>
</dbReference>
<protein>
    <submittedName>
        <fullName evidence="1">Uncharacterized protein</fullName>
    </submittedName>
</protein>
<comment type="caution">
    <text evidence="1">The sequence shown here is derived from an EMBL/GenBank/DDBJ whole genome shotgun (WGS) entry which is preliminary data.</text>
</comment>
<dbReference type="AlphaFoldDB" id="A0AB73HC50"/>
<name>A0AB73HC50_LISIO</name>
<dbReference type="RefSeq" id="WP_185543804.1">
    <property type="nucleotide sequence ID" value="NZ_JAARXV010000008.1"/>
</dbReference>
<reference evidence="1 2" key="1">
    <citation type="submission" date="2020-03" db="EMBL/GenBank/DDBJ databases">
        <title>Soil Listeria distribution.</title>
        <authorList>
            <person name="Liao J."/>
            <person name="Wiedmann M."/>
        </authorList>
    </citation>
    <scope>NUCLEOTIDE SEQUENCE [LARGE SCALE GENOMIC DNA]</scope>
    <source>
        <strain evidence="1 2">FSL L7-0297</strain>
    </source>
</reference>
<dbReference type="EMBL" id="JAARXV010000008">
    <property type="protein sequence ID" value="MBC2143370.1"/>
    <property type="molecule type" value="Genomic_DNA"/>
</dbReference>
<gene>
    <name evidence="1" type="ORF">HCA89_13725</name>
</gene>
<proteinExistence type="predicted"/>
<sequence>MGSKEKTRGIVSYIFNNPNKSVAELAKHFDMTRQGIHLIIQKNSELKNQRLEIKKQEEIKLADDIQMYIRKNPEASIPNIIENASDRRISKSTLLRIVEEYKITLNKVIKVDNVIISQMKRYMEEYPMKKQKEIADRFNLSESYVGLLIQKFNMPYNLKRKQKVYLKASELAIYVKEHPEKTYQEIANKFNVSRESVINQIKKNNISYVSKIKKEKKEIDINALRTFIDDNPELSVKRIAKHFNVAEATIKMRIKKYEIQYKAKRTKNKP</sequence>
<organism evidence="1 2">
    <name type="scientific">Listeria innocua</name>
    <dbReference type="NCBI Taxonomy" id="1642"/>
    <lineage>
        <taxon>Bacteria</taxon>
        <taxon>Bacillati</taxon>
        <taxon>Bacillota</taxon>
        <taxon>Bacilli</taxon>
        <taxon>Bacillales</taxon>
        <taxon>Listeriaceae</taxon>
        <taxon>Listeria</taxon>
    </lineage>
</organism>